<accession>A0A517SWH0</accession>
<dbReference type="Proteomes" id="UP000315003">
    <property type="component" value="Chromosome"/>
</dbReference>
<proteinExistence type="predicted"/>
<evidence type="ECO:0000313" key="2">
    <source>
        <dbReference type="Proteomes" id="UP000315003"/>
    </source>
</evidence>
<dbReference type="RefSeq" id="WP_145273250.1">
    <property type="nucleotide sequence ID" value="NZ_CP036272.1"/>
</dbReference>
<gene>
    <name evidence="1" type="ORF">SV7mr_30070</name>
</gene>
<organism evidence="1 2">
    <name type="scientific">Stieleria bergensis</name>
    <dbReference type="NCBI Taxonomy" id="2528025"/>
    <lineage>
        <taxon>Bacteria</taxon>
        <taxon>Pseudomonadati</taxon>
        <taxon>Planctomycetota</taxon>
        <taxon>Planctomycetia</taxon>
        <taxon>Pirellulales</taxon>
        <taxon>Pirellulaceae</taxon>
        <taxon>Stieleria</taxon>
    </lineage>
</organism>
<sequence length="71" mass="7825">MRAKFKVGLLYEEGEFLPQSTSTAVAWDRKAEEQGLVAAKLIDTAIESFSTPGNAYDSYFENNTCVDSLAK</sequence>
<dbReference type="AlphaFoldDB" id="A0A517SWH0"/>
<keyword evidence="2" id="KW-1185">Reference proteome</keyword>
<dbReference type="EMBL" id="CP036272">
    <property type="protein sequence ID" value="QDT60484.1"/>
    <property type="molecule type" value="Genomic_DNA"/>
</dbReference>
<name>A0A517SWH0_9BACT</name>
<protein>
    <submittedName>
        <fullName evidence="1">Uncharacterized protein</fullName>
    </submittedName>
</protein>
<evidence type="ECO:0000313" key="1">
    <source>
        <dbReference type="EMBL" id="QDT60484.1"/>
    </source>
</evidence>
<dbReference type="OrthoDB" id="8235393at2"/>
<reference evidence="1 2" key="1">
    <citation type="submission" date="2019-02" db="EMBL/GenBank/DDBJ databases">
        <title>Deep-cultivation of Planctomycetes and their phenomic and genomic characterization uncovers novel biology.</title>
        <authorList>
            <person name="Wiegand S."/>
            <person name="Jogler M."/>
            <person name="Boedeker C."/>
            <person name="Pinto D."/>
            <person name="Vollmers J."/>
            <person name="Rivas-Marin E."/>
            <person name="Kohn T."/>
            <person name="Peeters S.H."/>
            <person name="Heuer A."/>
            <person name="Rast P."/>
            <person name="Oberbeckmann S."/>
            <person name="Bunk B."/>
            <person name="Jeske O."/>
            <person name="Meyerdierks A."/>
            <person name="Storesund J.E."/>
            <person name="Kallscheuer N."/>
            <person name="Luecker S."/>
            <person name="Lage O.M."/>
            <person name="Pohl T."/>
            <person name="Merkel B.J."/>
            <person name="Hornburger P."/>
            <person name="Mueller R.-W."/>
            <person name="Bruemmer F."/>
            <person name="Labrenz M."/>
            <person name="Spormann A.M."/>
            <person name="Op den Camp H."/>
            <person name="Overmann J."/>
            <person name="Amann R."/>
            <person name="Jetten M.S.M."/>
            <person name="Mascher T."/>
            <person name="Medema M.H."/>
            <person name="Devos D.P."/>
            <person name="Kaster A.-K."/>
            <person name="Ovreas L."/>
            <person name="Rohde M."/>
            <person name="Galperin M.Y."/>
            <person name="Jogler C."/>
        </authorList>
    </citation>
    <scope>NUCLEOTIDE SEQUENCE [LARGE SCALE GENOMIC DNA]</scope>
    <source>
        <strain evidence="1 2">SV_7m_r</strain>
    </source>
</reference>